<name>A0A8X6Y4B4_9ARAC</name>
<sequence length="114" mass="12774">MIKNTLIRKTCATNKTKMRKTETLRSMCSIHKPFERKLIQRACSTNTCTTGRRHMTLQLTSLSRYHFLFNDGKFPFRKSKTGELFSGEPGFLGMGSSTGGLNDAGAGKNFLQCT</sequence>
<organism evidence="1 2">
    <name type="scientific">Trichonephila inaurata madagascariensis</name>
    <dbReference type="NCBI Taxonomy" id="2747483"/>
    <lineage>
        <taxon>Eukaryota</taxon>
        <taxon>Metazoa</taxon>
        <taxon>Ecdysozoa</taxon>
        <taxon>Arthropoda</taxon>
        <taxon>Chelicerata</taxon>
        <taxon>Arachnida</taxon>
        <taxon>Araneae</taxon>
        <taxon>Araneomorphae</taxon>
        <taxon>Entelegynae</taxon>
        <taxon>Araneoidea</taxon>
        <taxon>Nephilidae</taxon>
        <taxon>Trichonephila</taxon>
        <taxon>Trichonephila inaurata</taxon>
    </lineage>
</organism>
<dbReference type="OrthoDB" id="10530262at2759"/>
<evidence type="ECO:0000313" key="2">
    <source>
        <dbReference type="Proteomes" id="UP000886998"/>
    </source>
</evidence>
<proteinExistence type="predicted"/>
<dbReference type="EMBL" id="BMAV01014987">
    <property type="protein sequence ID" value="GFY63943.1"/>
    <property type="molecule type" value="Genomic_DNA"/>
</dbReference>
<comment type="caution">
    <text evidence="1">The sequence shown here is derived from an EMBL/GenBank/DDBJ whole genome shotgun (WGS) entry which is preliminary data.</text>
</comment>
<protein>
    <submittedName>
        <fullName evidence="1">Uncharacterized protein</fullName>
    </submittedName>
</protein>
<accession>A0A8X6Y4B4</accession>
<gene>
    <name evidence="1" type="ORF">TNIN_204641</name>
</gene>
<evidence type="ECO:0000313" key="1">
    <source>
        <dbReference type="EMBL" id="GFY63943.1"/>
    </source>
</evidence>
<dbReference type="AlphaFoldDB" id="A0A8X6Y4B4"/>
<keyword evidence="2" id="KW-1185">Reference proteome</keyword>
<dbReference type="Proteomes" id="UP000886998">
    <property type="component" value="Unassembled WGS sequence"/>
</dbReference>
<reference evidence="1" key="1">
    <citation type="submission" date="2020-08" db="EMBL/GenBank/DDBJ databases">
        <title>Multicomponent nature underlies the extraordinary mechanical properties of spider dragline silk.</title>
        <authorList>
            <person name="Kono N."/>
            <person name="Nakamura H."/>
            <person name="Mori M."/>
            <person name="Yoshida Y."/>
            <person name="Ohtoshi R."/>
            <person name="Malay A.D."/>
            <person name="Moran D.A.P."/>
            <person name="Tomita M."/>
            <person name="Numata K."/>
            <person name="Arakawa K."/>
        </authorList>
    </citation>
    <scope>NUCLEOTIDE SEQUENCE</scope>
</reference>